<reference evidence="1 2" key="1">
    <citation type="submission" date="2016-07" db="EMBL/GenBank/DDBJ databases">
        <title>Caryophanon latum genome sequencing.</title>
        <authorList>
            <person name="Verma A."/>
            <person name="Pal Y."/>
            <person name="Krishnamurthi S."/>
        </authorList>
    </citation>
    <scope>NUCLEOTIDE SEQUENCE [LARGE SCALE GENOMIC DNA]</scope>
    <source>
        <strain evidence="1 2">DSM 14151</strain>
    </source>
</reference>
<gene>
    <name evidence="1" type="ORF">A6K76_01960</name>
</gene>
<evidence type="ECO:0000313" key="2">
    <source>
        <dbReference type="Proteomes" id="UP000093482"/>
    </source>
</evidence>
<evidence type="ECO:0000313" key="1">
    <source>
        <dbReference type="EMBL" id="OCS90840.1"/>
    </source>
</evidence>
<proteinExistence type="predicted"/>
<dbReference type="Proteomes" id="UP000093482">
    <property type="component" value="Unassembled WGS sequence"/>
</dbReference>
<sequence>MNKWKVAFLTLLTLVFLVIAMLVALLFSGERVDIPPVQHHAGNVVMVQTTAPELEAIARYYMQDAITKSPIPFDFFIDETVNLTSELQLFGVTIPVAMTFDPIVHDDGNISLEQQEMNIGNLSLPPQYVLKLIGQAVQFPDWITVQSSDASIYVDLSRLNIDSGTRVRAKKIDLAANEIQLEIIIPTVKEGEQ</sequence>
<dbReference type="RefSeq" id="WP_066464290.1">
    <property type="nucleotide sequence ID" value="NZ_MATO01000034.1"/>
</dbReference>
<dbReference type="InterPro" id="IPR018672">
    <property type="entry name" value="DUF2140"/>
</dbReference>
<dbReference type="AlphaFoldDB" id="A0A1C0YUL2"/>
<evidence type="ECO:0008006" key="3">
    <source>
        <dbReference type="Google" id="ProtNLM"/>
    </source>
</evidence>
<accession>A0A1C0YUL2</accession>
<dbReference type="EMBL" id="MATO01000034">
    <property type="protein sequence ID" value="OCS90840.1"/>
    <property type="molecule type" value="Genomic_DNA"/>
</dbReference>
<organism evidence="1 2">
    <name type="scientific">Caryophanon latum</name>
    <dbReference type="NCBI Taxonomy" id="33977"/>
    <lineage>
        <taxon>Bacteria</taxon>
        <taxon>Bacillati</taxon>
        <taxon>Bacillota</taxon>
        <taxon>Bacilli</taxon>
        <taxon>Bacillales</taxon>
        <taxon>Caryophanaceae</taxon>
        <taxon>Caryophanon</taxon>
    </lineage>
</organism>
<dbReference type="OrthoDB" id="2412610at2"/>
<keyword evidence="2" id="KW-1185">Reference proteome</keyword>
<dbReference type="Pfam" id="PF09911">
    <property type="entry name" value="DUF2140"/>
    <property type="match status" value="1"/>
</dbReference>
<comment type="caution">
    <text evidence="1">The sequence shown here is derived from an EMBL/GenBank/DDBJ whole genome shotgun (WGS) entry which is preliminary data.</text>
</comment>
<name>A0A1C0YUL2_9BACL</name>
<protein>
    <recommendedName>
        <fullName evidence="3">DUF2140 domain-containing protein</fullName>
    </recommendedName>
</protein>